<dbReference type="OrthoDB" id="2017365at2759"/>
<dbReference type="EMBL" id="QPKB01000009">
    <property type="protein sequence ID" value="RWR91666.1"/>
    <property type="molecule type" value="Genomic_DNA"/>
</dbReference>
<keyword evidence="2" id="KW-1185">Reference proteome</keyword>
<dbReference type="InterPro" id="IPR036957">
    <property type="entry name" value="Znf_PARP_sf"/>
</dbReference>
<dbReference type="STRING" id="337451.A0A3S3NGD9"/>
<dbReference type="AlphaFoldDB" id="A0A3S3NGD9"/>
<evidence type="ECO:0000313" key="2">
    <source>
        <dbReference type="Proteomes" id="UP000283530"/>
    </source>
</evidence>
<gene>
    <name evidence="1" type="ORF">CKAN_02083200</name>
</gene>
<reference evidence="1 2" key="1">
    <citation type="journal article" date="2019" name="Nat. Plants">
        <title>Stout camphor tree genome fills gaps in understanding of flowering plant genome evolution.</title>
        <authorList>
            <person name="Chaw S.M."/>
            <person name="Liu Y.C."/>
            <person name="Wu Y.W."/>
            <person name="Wang H.Y."/>
            <person name="Lin C.I."/>
            <person name="Wu C.S."/>
            <person name="Ke H.M."/>
            <person name="Chang L.Y."/>
            <person name="Hsu C.Y."/>
            <person name="Yang H.T."/>
            <person name="Sudianto E."/>
            <person name="Hsu M.H."/>
            <person name="Wu K.P."/>
            <person name="Wang L.N."/>
            <person name="Leebens-Mack J.H."/>
            <person name="Tsai I.J."/>
        </authorList>
    </citation>
    <scope>NUCLEOTIDE SEQUENCE [LARGE SCALE GENOMIC DNA]</scope>
    <source>
        <strain evidence="2">cv. Chaw 1501</strain>
        <tissue evidence="1">Young leaves</tissue>
    </source>
</reference>
<dbReference type="Proteomes" id="UP000283530">
    <property type="component" value="Unassembled WGS sequence"/>
</dbReference>
<comment type="caution">
    <text evidence="1">The sequence shown here is derived from an EMBL/GenBank/DDBJ whole genome shotgun (WGS) entry which is preliminary data.</text>
</comment>
<dbReference type="GO" id="GO:0008270">
    <property type="term" value="F:zinc ion binding"/>
    <property type="evidence" value="ECO:0007669"/>
    <property type="project" value="InterPro"/>
</dbReference>
<proteinExistence type="predicted"/>
<accession>A0A3S3NGD9</accession>
<organism evidence="1 2">
    <name type="scientific">Cinnamomum micranthum f. kanehirae</name>
    <dbReference type="NCBI Taxonomy" id="337451"/>
    <lineage>
        <taxon>Eukaryota</taxon>
        <taxon>Viridiplantae</taxon>
        <taxon>Streptophyta</taxon>
        <taxon>Embryophyta</taxon>
        <taxon>Tracheophyta</taxon>
        <taxon>Spermatophyta</taxon>
        <taxon>Magnoliopsida</taxon>
        <taxon>Magnoliidae</taxon>
        <taxon>Laurales</taxon>
        <taxon>Lauraceae</taxon>
        <taxon>Cinnamomum</taxon>
    </lineage>
</organism>
<name>A0A3S3NGD9_9MAGN</name>
<dbReference type="GO" id="GO:0003677">
    <property type="term" value="F:DNA binding"/>
    <property type="evidence" value="ECO:0007669"/>
    <property type="project" value="InterPro"/>
</dbReference>
<protein>
    <submittedName>
        <fullName evidence="1">Poly ADP-ribose polymerase 1</fullName>
    </submittedName>
</protein>
<evidence type="ECO:0000313" key="1">
    <source>
        <dbReference type="EMBL" id="RWR91666.1"/>
    </source>
</evidence>
<sequence>MMNTLQAWKAEYAKTSRSACRCIQAEKLRLGKMVQASKFDGFMTVRIASFLEIIFSTPRLASSIAPKAARLAQAARPGHFQVVQGAAAAASPSWATLMPRLAGRPCCHYCFSTRERPSSVAAVSSWL</sequence>
<dbReference type="Gene3D" id="3.30.1740.10">
    <property type="entry name" value="Zinc finger, PARP-type"/>
    <property type="match status" value="1"/>
</dbReference>